<gene>
    <name evidence="1" type="ORF">E2C01_071027</name>
</gene>
<evidence type="ECO:0000313" key="1">
    <source>
        <dbReference type="EMBL" id="MPC76610.1"/>
    </source>
</evidence>
<reference evidence="1 2" key="1">
    <citation type="submission" date="2019-05" db="EMBL/GenBank/DDBJ databases">
        <title>Another draft genome of Portunus trituberculatus and its Hox gene families provides insights of decapod evolution.</title>
        <authorList>
            <person name="Jeong J.-H."/>
            <person name="Song I."/>
            <person name="Kim S."/>
            <person name="Choi T."/>
            <person name="Kim D."/>
            <person name="Ryu S."/>
            <person name="Kim W."/>
        </authorList>
    </citation>
    <scope>NUCLEOTIDE SEQUENCE [LARGE SCALE GENOMIC DNA]</scope>
    <source>
        <tissue evidence="1">Muscle</tissue>
    </source>
</reference>
<sequence>MKAKSSRGIWRAVQPWPDPSGASLGDHQVSGIVVMMTDGKRKPRLRWMEWRVELEWAFWEE</sequence>
<dbReference type="EMBL" id="VSRR010043738">
    <property type="protein sequence ID" value="MPC76610.1"/>
    <property type="molecule type" value="Genomic_DNA"/>
</dbReference>
<name>A0A5B7HVU6_PORTR</name>
<keyword evidence="2" id="KW-1185">Reference proteome</keyword>
<protein>
    <submittedName>
        <fullName evidence="1">Uncharacterized protein</fullName>
    </submittedName>
</protein>
<organism evidence="1 2">
    <name type="scientific">Portunus trituberculatus</name>
    <name type="common">Swimming crab</name>
    <name type="synonym">Neptunus trituberculatus</name>
    <dbReference type="NCBI Taxonomy" id="210409"/>
    <lineage>
        <taxon>Eukaryota</taxon>
        <taxon>Metazoa</taxon>
        <taxon>Ecdysozoa</taxon>
        <taxon>Arthropoda</taxon>
        <taxon>Crustacea</taxon>
        <taxon>Multicrustacea</taxon>
        <taxon>Malacostraca</taxon>
        <taxon>Eumalacostraca</taxon>
        <taxon>Eucarida</taxon>
        <taxon>Decapoda</taxon>
        <taxon>Pleocyemata</taxon>
        <taxon>Brachyura</taxon>
        <taxon>Eubrachyura</taxon>
        <taxon>Portunoidea</taxon>
        <taxon>Portunidae</taxon>
        <taxon>Portuninae</taxon>
        <taxon>Portunus</taxon>
    </lineage>
</organism>
<evidence type="ECO:0000313" key="2">
    <source>
        <dbReference type="Proteomes" id="UP000324222"/>
    </source>
</evidence>
<comment type="caution">
    <text evidence="1">The sequence shown here is derived from an EMBL/GenBank/DDBJ whole genome shotgun (WGS) entry which is preliminary data.</text>
</comment>
<dbReference type="Proteomes" id="UP000324222">
    <property type="component" value="Unassembled WGS sequence"/>
</dbReference>
<accession>A0A5B7HVU6</accession>
<proteinExistence type="predicted"/>
<dbReference type="AlphaFoldDB" id="A0A5B7HVU6"/>